<keyword evidence="2" id="KW-0472">Membrane</keyword>
<proteinExistence type="predicted"/>
<keyword evidence="2" id="KW-0812">Transmembrane</keyword>
<keyword evidence="2" id="KW-1133">Transmembrane helix</keyword>
<keyword evidence="4" id="KW-1185">Reference proteome</keyword>
<evidence type="ECO:0000256" key="2">
    <source>
        <dbReference type="SAM" id="Phobius"/>
    </source>
</evidence>
<protein>
    <submittedName>
        <fullName evidence="3">Uncharacterized protein</fullName>
    </submittedName>
</protein>
<feature type="region of interest" description="Disordered" evidence="1">
    <location>
        <begin position="34"/>
        <end position="58"/>
    </location>
</feature>
<reference evidence="3 4" key="1">
    <citation type="submission" date="2021-06" db="EMBL/GenBank/DDBJ databases">
        <authorList>
            <person name="Palmer J.M."/>
        </authorList>
    </citation>
    <scope>NUCLEOTIDE SEQUENCE [LARGE SCALE GENOMIC DNA]</scope>
    <source>
        <strain evidence="3 4">CL_MEX2019</strain>
        <tissue evidence="3">Muscle</tissue>
    </source>
</reference>
<organism evidence="3 4">
    <name type="scientific">Characodon lateralis</name>
    <dbReference type="NCBI Taxonomy" id="208331"/>
    <lineage>
        <taxon>Eukaryota</taxon>
        <taxon>Metazoa</taxon>
        <taxon>Chordata</taxon>
        <taxon>Craniata</taxon>
        <taxon>Vertebrata</taxon>
        <taxon>Euteleostomi</taxon>
        <taxon>Actinopterygii</taxon>
        <taxon>Neopterygii</taxon>
        <taxon>Teleostei</taxon>
        <taxon>Neoteleostei</taxon>
        <taxon>Acanthomorphata</taxon>
        <taxon>Ovalentaria</taxon>
        <taxon>Atherinomorphae</taxon>
        <taxon>Cyprinodontiformes</taxon>
        <taxon>Goodeidae</taxon>
        <taxon>Characodon</taxon>
    </lineage>
</organism>
<evidence type="ECO:0000313" key="4">
    <source>
        <dbReference type="Proteomes" id="UP001352852"/>
    </source>
</evidence>
<evidence type="ECO:0000256" key="1">
    <source>
        <dbReference type="SAM" id="MobiDB-lite"/>
    </source>
</evidence>
<dbReference type="Proteomes" id="UP001352852">
    <property type="component" value="Unassembled WGS sequence"/>
</dbReference>
<gene>
    <name evidence="3" type="ORF">CHARACLAT_018784</name>
</gene>
<feature type="transmembrane region" description="Helical" evidence="2">
    <location>
        <begin position="83"/>
        <end position="106"/>
    </location>
</feature>
<name>A0ABU7ENJ3_9TELE</name>
<sequence length="163" mass="18355">MPLFASNSALSRRFRAVLKRTIFPYTFTRSSKQKQAESARSHVARAAATPKEPEGSGSRLQPPGIWFWFWFWTVSHMVLLRHISIALTAAVAALGSALFIALNYFYKRRVWSPQAAYCTITEGKVELVPISSSHWLRGRVPGHVASPSQRHTGETVMHTHIHT</sequence>
<dbReference type="EMBL" id="JAHUTJ010059044">
    <property type="protein sequence ID" value="MED6287685.1"/>
    <property type="molecule type" value="Genomic_DNA"/>
</dbReference>
<accession>A0ABU7ENJ3</accession>
<evidence type="ECO:0000313" key="3">
    <source>
        <dbReference type="EMBL" id="MED6287685.1"/>
    </source>
</evidence>
<comment type="caution">
    <text evidence="3">The sequence shown here is derived from an EMBL/GenBank/DDBJ whole genome shotgun (WGS) entry which is preliminary data.</text>
</comment>